<evidence type="ECO:0000313" key="3">
    <source>
        <dbReference type="Proteomes" id="UP001500483"/>
    </source>
</evidence>
<proteinExistence type="predicted"/>
<keyword evidence="3" id="KW-1185">Reference proteome</keyword>
<sequence length="226" mass="24603">MVPTAAAVVDRYQRRVQATDYGRWRDQVEAHGGCTHPVRMTGAWTVTDNTTNQVLAHRGGHVMVPCGNRRESICAACSDRYAADAFHLLRAGLSGGTKGVPEHVTERPRVFLTLTAPSFGPVRDDGQPRFPARYDYTGHVLFNAYAGSSGTASSLPYAATSRKRPESGCGTSPTTPGCPTPRSPNTSGAERSIPRRHPPRRTQRRHRQSTRLGQCGTPLGCDPRRP</sequence>
<dbReference type="EMBL" id="BAAAYK010000006">
    <property type="protein sequence ID" value="GAA3352738.1"/>
    <property type="molecule type" value="Genomic_DNA"/>
</dbReference>
<accession>A0ABP6RII0</accession>
<reference evidence="3" key="1">
    <citation type="journal article" date="2019" name="Int. J. Syst. Evol. Microbiol.">
        <title>The Global Catalogue of Microorganisms (GCM) 10K type strain sequencing project: providing services to taxonomists for standard genome sequencing and annotation.</title>
        <authorList>
            <consortium name="The Broad Institute Genomics Platform"/>
            <consortium name="The Broad Institute Genome Sequencing Center for Infectious Disease"/>
            <person name="Wu L."/>
            <person name="Ma J."/>
        </authorList>
    </citation>
    <scope>NUCLEOTIDE SEQUENCE [LARGE SCALE GENOMIC DNA]</scope>
    <source>
        <strain evidence="3">JCM 9687</strain>
    </source>
</reference>
<evidence type="ECO:0000256" key="1">
    <source>
        <dbReference type="SAM" id="MobiDB-lite"/>
    </source>
</evidence>
<feature type="region of interest" description="Disordered" evidence="1">
    <location>
        <begin position="150"/>
        <end position="226"/>
    </location>
</feature>
<name>A0ABP6RII0_9PSEU</name>
<feature type="compositionally biased region" description="Basic residues" evidence="1">
    <location>
        <begin position="194"/>
        <end position="209"/>
    </location>
</feature>
<dbReference type="InterPro" id="IPR046828">
    <property type="entry name" value="RepSA"/>
</dbReference>
<gene>
    <name evidence="2" type="ORF">GCM10020366_03530</name>
</gene>
<evidence type="ECO:0000313" key="2">
    <source>
        <dbReference type="EMBL" id="GAA3352738.1"/>
    </source>
</evidence>
<protein>
    <submittedName>
        <fullName evidence="2">Uncharacterized protein</fullName>
    </submittedName>
</protein>
<dbReference type="Pfam" id="PF20199">
    <property type="entry name" value="RepSA"/>
    <property type="match status" value="1"/>
</dbReference>
<organism evidence="2 3">
    <name type="scientific">Saccharopolyspora gregorii</name>
    <dbReference type="NCBI Taxonomy" id="33914"/>
    <lineage>
        <taxon>Bacteria</taxon>
        <taxon>Bacillati</taxon>
        <taxon>Actinomycetota</taxon>
        <taxon>Actinomycetes</taxon>
        <taxon>Pseudonocardiales</taxon>
        <taxon>Pseudonocardiaceae</taxon>
        <taxon>Saccharopolyspora</taxon>
    </lineage>
</organism>
<comment type="caution">
    <text evidence="2">The sequence shown here is derived from an EMBL/GenBank/DDBJ whole genome shotgun (WGS) entry which is preliminary data.</text>
</comment>
<dbReference type="Proteomes" id="UP001500483">
    <property type="component" value="Unassembled WGS sequence"/>
</dbReference>